<dbReference type="GO" id="GO:0016787">
    <property type="term" value="F:hydrolase activity"/>
    <property type="evidence" value="ECO:0007669"/>
    <property type="project" value="UniProtKB-KW"/>
</dbReference>
<proteinExistence type="predicted"/>
<accession>A0ABV3T1H2</accession>
<dbReference type="InterPro" id="IPR023214">
    <property type="entry name" value="HAD_sf"/>
</dbReference>
<dbReference type="RefSeq" id="WP_367995034.1">
    <property type="nucleotide sequence ID" value="NZ_JBFPJR010000032.1"/>
</dbReference>
<gene>
    <name evidence="1" type="ORF">AB3X52_15670</name>
</gene>
<dbReference type="EMBL" id="JBFPJR010000032">
    <property type="protein sequence ID" value="MEX0429065.1"/>
    <property type="molecule type" value="Genomic_DNA"/>
</dbReference>
<evidence type="ECO:0000313" key="1">
    <source>
        <dbReference type="EMBL" id="MEX0429065.1"/>
    </source>
</evidence>
<organism evidence="1 2">
    <name type="scientific">Nocardioides eburneus</name>
    <dbReference type="NCBI Taxonomy" id="3231482"/>
    <lineage>
        <taxon>Bacteria</taxon>
        <taxon>Bacillati</taxon>
        <taxon>Actinomycetota</taxon>
        <taxon>Actinomycetes</taxon>
        <taxon>Propionibacteriales</taxon>
        <taxon>Nocardioidaceae</taxon>
        <taxon>Nocardioides</taxon>
    </lineage>
</organism>
<dbReference type="Proteomes" id="UP001556631">
    <property type="component" value="Unassembled WGS sequence"/>
</dbReference>
<keyword evidence="2" id="KW-1185">Reference proteome</keyword>
<reference evidence="1 2" key="1">
    <citation type="submission" date="2024-07" db="EMBL/GenBank/DDBJ databases">
        <authorList>
            <person name="Lee S."/>
            <person name="Kang M."/>
        </authorList>
    </citation>
    <scope>NUCLEOTIDE SEQUENCE [LARGE SCALE GENOMIC DNA]</scope>
    <source>
        <strain evidence="1 2">DS6</strain>
    </source>
</reference>
<dbReference type="PIRSF" id="PIRSF030802">
    <property type="entry name" value="UCP030802"/>
    <property type="match status" value="1"/>
</dbReference>
<name>A0ABV3T1H2_9ACTN</name>
<keyword evidence="1" id="KW-0378">Hydrolase</keyword>
<dbReference type="SUPFAM" id="SSF56784">
    <property type="entry name" value="HAD-like"/>
    <property type="match status" value="1"/>
</dbReference>
<protein>
    <submittedName>
        <fullName evidence="1">HAD family hydrolase</fullName>
    </submittedName>
</protein>
<dbReference type="InterPro" id="IPR036412">
    <property type="entry name" value="HAD-like_sf"/>
</dbReference>
<evidence type="ECO:0000313" key="2">
    <source>
        <dbReference type="Proteomes" id="UP001556631"/>
    </source>
</evidence>
<comment type="caution">
    <text evidence="1">The sequence shown here is derived from an EMBL/GenBank/DDBJ whole genome shotgun (WGS) entry which is preliminary data.</text>
</comment>
<dbReference type="Gene3D" id="3.40.50.1000">
    <property type="entry name" value="HAD superfamily/HAD-like"/>
    <property type="match status" value="1"/>
</dbReference>
<sequence>MSGVAVFSDLDRTLVYSPSALLLTMPDEEAPRLLCVEVYQGRPLSFVTERAAGGIGALTEAGVLVPVTTRTPEQYRRIHLPGPTPKFALTANGGRLLRDGEEDLDYTAALDARLAGEGAPYDEVWSHLQELAGSEAGSAFVEKARGADGLFCYAVVDRDALPAGWVEELGGYCTERGWTVSVQGRKVYCVPVGLSKGTAMREVAVMLGSRTVAAAGDSLLDRELLEAADVAIRPAHGELADSGWTAPHLTVTRGRGAAAGEEIVDWMVALAL</sequence>
<dbReference type="InterPro" id="IPR024197">
    <property type="entry name" value="TPP-like"/>
</dbReference>